<comment type="caution">
    <text evidence="2">The sequence shown here is derived from an EMBL/GenBank/DDBJ whole genome shotgun (WGS) entry which is preliminary data.</text>
</comment>
<dbReference type="InterPro" id="IPR035093">
    <property type="entry name" value="RelE/ParE_toxin_dom_sf"/>
</dbReference>
<sequence length="87" mass="10396">MPTEFFVKIPPSVQKSMRKIPFPWIERIRMTIDSISIEPFQGEKMLGRYKHARKVRVWPYRIIYVVDKVNKVVSLIEVDHRGSMSYD</sequence>
<keyword evidence="1" id="KW-1277">Toxin-antitoxin system</keyword>
<evidence type="ECO:0000313" key="3">
    <source>
        <dbReference type="Proteomes" id="UP000176300"/>
    </source>
</evidence>
<dbReference type="SUPFAM" id="SSF143011">
    <property type="entry name" value="RelE-like"/>
    <property type="match status" value="1"/>
</dbReference>
<name>A0A1F6NFW4_9BACT</name>
<dbReference type="Pfam" id="PF05016">
    <property type="entry name" value="ParE_toxin"/>
    <property type="match status" value="1"/>
</dbReference>
<dbReference type="STRING" id="1798697.A2373_04090"/>
<dbReference type="EMBL" id="MFQS01000031">
    <property type="protein sequence ID" value="OGH82745.1"/>
    <property type="molecule type" value="Genomic_DNA"/>
</dbReference>
<dbReference type="Proteomes" id="UP000176300">
    <property type="component" value="Unassembled WGS sequence"/>
</dbReference>
<evidence type="ECO:0008006" key="4">
    <source>
        <dbReference type="Google" id="ProtNLM"/>
    </source>
</evidence>
<organism evidence="2 3">
    <name type="scientific">Candidatus Magasanikbacteria bacterium RIFOXYB1_FULL_40_15</name>
    <dbReference type="NCBI Taxonomy" id="1798697"/>
    <lineage>
        <taxon>Bacteria</taxon>
        <taxon>Candidatus Magasanikiibacteriota</taxon>
    </lineage>
</organism>
<dbReference type="AlphaFoldDB" id="A0A1F6NFW4"/>
<evidence type="ECO:0000256" key="1">
    <source>
        <dbReference type="ARBA" id="ARBA00022649"/>
    </source>
</evidence>
<accession>A0A1F6NFW4</accession>
<dbReference type="Gene3D" id="3.30.2310.20">
    <property type="entry name" value="RelE-like"/>
    <property type="match status" value="1"/>
</dbReference>
<protein>
    <recommendedName>
        <fullName evidence="4">Addiction module toxin RelE</fullName>
    </recommendedName>
</protein>
<evidence type="ECO:0000313" key="2">
    <source>
        <dbReference type="EMBL" id="OGH82745.1"/>
    </source>
</evidence>
<proteinExistence type="predicted"/>
<gene>
    <name evidence="2" type="ORF">A2373_04090</name>
</gene>
<reference evidence="2 3" key="1">
    <citation type="journal article" date="2016" name="Nat. Commun.">
        <title>Thousands of microbial genomes shed light on interconnected biogeochemical processes in an aquifer system.</title>
        <authorList>
            <person name="Anantharaman K."/>
            <person name="Brown C.T."/>
            <person name="Hug L.A."/>
            <person name="Sharon I."/>
            <person name="Castelle C.J."/>
            <person name="Probst A.J."/>
            <person name="Thomas B.C."/>
            <person name="Singh A."/>
            <person name="Wilkins M.J."/>
            <person name="Karaoz U."/>
            <person name="Brodie E.L."/>
            <person name="Williams K.H."/>
            <person name="Hubbard S.S."/>
            <person name="Banfield J.F."/>
        </authorList>
    </citation>
    <scope>NUCLEOTIDE SEQUENCE [LARGE SCALE GENOMIC DNA]</scope>
</reference>
<dbReference type="InterPro" id="IPR007712">
    <property type="entry name" value="RelE/ParE_toxin"/>
</dbReference>